<keyword evidence="3" id="KW-0808">Transferase</keyword>
<dbReference type="Pfam" id="PF00534">
    <property type="entry name" value="Glycos_transf_1"/>
    <property type="match status" value="1"/>
</dbReference>
<dbReference type="STRING" id="1769779.AUP74_02649"/>
<dbReference type="PANTHER" id="PTHR45947:SF3">
    <property type="entry name" value="SULFOQUINOVOSYL TRANSFERASE SQD2"/>
    <property type="match status" value="1"/>
</dbReference>
<dbReference type="InterPro" id="IPR050194">
    <property type="entry name" value="Glycosyltransferase_grp1"/>
</dbReference>
<gene>
    <name evidence="3" type="primary">mgs</name>
    <name evidence="3" type="ORF">AUP74_02649</name>
</gene>
<feature type="domain" description="Glycosyl transferase family 1" evidence="1">
    <location>
        <begin position="190"/>
        <end position="354"/>
    </location>
</feature>
<reference evidence="4" key="1">
    <citation type="submission" date="2016-01" db="EMBL/GenBank/DDBJ databases">
        <title>Complete genome sequence of Microbulbifer sp. CCB-MM1, a halophile isolated from Matang Mangrove Forest, Perak.</title>
        <authorList>
            <person name="Moh T.H."/>
            <person name="Dinesh B."/>
            <person name="Lau N.-S."/>
            <person name="Go F."/>
            <person name="Alexander Chong S.-C."/>
        </authorList>
    </citation>
    <scope>NUCLEOTIDE SEQUENCE [LARGE SCALE GENOMIC DNA]</scope>
    <source>
        <strain evidence="4">CCB-MM1</strain>
    </source>
</reference>
<dbReference type="PATRIC" id="fig|1769779.3.peg.2640"/>
<dbReference type="InterPro" id="IPR028098">
    <property type="entry name" value="Glyco_trans_4-like_N"/>
</dbReference>
<dbReference type="KEGG" id="micc:AUP74_02649"/>
<evidence type="ECO:0000259" key="2">
    <source>
        <dbReference type="Pfam" id="PF13439"/>
    </source>
</evidence>
<dbReference type="RefSeq" id="WP_069947969.1">
    <property type="nucleotide sequence ID" value="NZ_CP014143.1"/>
</dbReference>
<evidence type="ECO:0000259" key="1">
    <source>
        <dbReference type="Pfam" id="PF00534"/>
    </source>
</evidence>
<keyword evidence="3" id="KW-0328">Glycosyltransferase</keyword>
<accession>A0A1C9WA85</accession>
<sequence>MNIVMLTNTYLPHVGGVARSVAAFSAEYQKRGHRVLVVAPTFAHTDPTEKGVLRIHALQNFNGSDFSVALPFSGDLTERLDEFRPDIVHSHHPFLLGMTALRIARSRELPLVFTHHTLYERYTHYVPADSQVLKRFVIELATRYANLSSLVFAPSQSIAELLRARGVSTPIAEVPTGVASEQFEPADGDAARREYGIPKDAFLLGHLGRLAPEKNLEFLSGAVAEFMHEHEHCHFLLVGSGPSSRAIENLFRSRGLGDRLHMPGTLQGAEQRNAYRAMDAFVFASTSETQGMVLTEAMAAGTPVIALDANGTREVVKERINGCLVLNETRGDFVSAIEWLYQQPPAEKEAIRKAALETAESFSMENCAERALSLYQPLLRQEWAIDDSLYAQWMRLRNLIGAQWDIIEGVTSAAGAAFNHTQPRSS</sequence>
<dbReference type="GO" id="GO:0016757">
    <property type="term" value="F:glycosyltransferase activity"/>
    <property type="evidence" value="ECO:0007669"/>
    <property type="project" value="UniProtKB-KW"/>
</dbReference>
<dbReference type="PANTHER" id="PTHR45947">
    <property type="entry name" value="SULFOQUINOVOSYL TRANSFERASE SQD2"/>
    <property type="match status" value="1"/>
</dbReference>
<evidence type="ECO:0000313" key="4">
    <source>
        <dbReference type="Proteomes" id="UP000095672"/>
    </source>
</evidence>
<evidence type="ECO:0000313" key="3">
    <source>
        <dbReference type="EMBL" id="AOS98045.1"/>
    </source>
</evidence>
<protein>
    <submittedName>
        <fullName evidence="3">Alpha-monoglucosyldiacylglycerol synthase</fullName>
        <ecNumber evidence="3">2.4.1.-</ecNumber>
    </submittedName>
</protein>
<dbReference type="InterPro" id="IPR001296">
    <property type="entry name" value="Glyco_trans_1"/>
</dbReference>
<dbReference type="Gene3D" id="3.40.50.2000">
    <property type="entry name" value="Glycogen Phosphorylase B"/>
    <property type="match status" value="2"/>
</dbReference>
<name>A0A1C9WA85_9GAMM</name>
<dbReference type="Proteomes" id="UP000095672">
    <property type="component" value="Chromosome"/>
</dbReference>
<dbReference type="OrthoDB" id="9802525at2"/>
<dbReference type="EC" id="2.4.1.-" evidence="3"/>
<feature type="domain" description="Glycosyltransferase subfamily 4-like N-terminal" evidence="2">
    <location>
        <begin position="14"/>
        <end position="180"/>
    </location>
</feature>
<proteinExistence type="predicted"/>
<keyword evidence="4" id="KW-1185">Reference proteome</keyword>
<dbReference type="Pfam" id="PF13439">
    <property type="entry name" value="Glyco_transf_4"/>
    <property type="match status" value="1"/>
</dbReference>
<dbReference type="AlphaFoldDB" id="A0A1C9WA85"/>
<dbReference type="SUPFAM" id="SSF53756">
    <property type="entry name" value="UDP-Glycosyltransferase/glycogen phosphorylase"/>
    <property type="match status" value="1"/>
</dbReference>
<organism evidence="3 4">
    <name type="scientific">Microbulbifer aggregans</name>
    <dbReference type="NCBI Taxonomy" id="1769779"/>
    <lineage>
        <taxon>Bacteria</taxon>
        <taxon>Pseudomonadati</taxon>
        <taxon>Pseudomonadota</taxon>
        <taxon>Gammaproteobacteria</taxon>
        <taxon>Cellvibrionales</taxon>
        <taxon>Microbulbiferaceae</taxon>
        <taxon>Microbulbifer</taxon>
    </lineage>
</organism>
<dbReference type="EMBL" id="CP014143">
    <property type="protein sequence ID" value="AOS98045.1"/>
    <property type="molecule type" value="Genomic_DNA"/>
</dbReference>